<dbReference type="EMBL" id="PRDL01000001">
    <property type="protein sequence ID" value="MBE8716332.1"/>
    <property type="molecule type" value="Genomic_DNA"/>
</dbReference>
<protein>
    <submittedName>
        <fullName evidence="3">DUF4880 domain-containing protein</fullName>
    </submittedName>
</protein>
<name>A0A928V108_9GAMM</name>
<dbReference type="AlphaFoldDB" id="A0A928V108"/>
<dbReference type="GO" id="GO:0016989">
    <property type="term" value="F:sigma factor antagonist activity"/>
    <property type="evidence" value="ECO:0007669"/>
    <property type="project" value="TreeGrafter"/>
</dbReference>
<evidence type="ECO:0000259" key="1">
    <source>
        <dbReference type="Pfam" id="PF04773"/>
    </source>
</evidence>
<feature type="domain" description="FecR N-terminal" evidence="2">
    <location>
        <begin position="2"/>
        <end position="44"/>
    </location>
</feature>
<dbReference type="Proteomes" id="UP000652567">
    <property type="component" value="Unassembled WGS sequence"/>
</dbReference>
<dbReference type="Pfam" id="PF04773">
    <property type="entry name" value="FecR"/>
    <property type="match status" value="1"/>
</dbReference>
<dbReference type="Pfam" id="PF16220">
    <property type="entry name" value="DUF4880"/>
    <property type="match status" value="1"/>
</dbReference>
<dbReference type="InterPro" id="IPR012373">
    <property type="entry name" value="Ferrdict_sens_TM"/>
</dbReference>
<gene>
    <name evidence="3" type="ORF">C4F51_03925</name>
</gene>
<dbReference type="PANTHER" id="PTHR30273">
    <property type="entry name" value="PERIPLASMIC SIGNAL SENSOR AND SIGMA FACTOR ACTIVATOR FECR-RELATED"/>
    <property type="match status" value="1"/>
</dbReference>
<dbReference type="Gene3D" id="2.60.120.1440">
    <property type="match status" value="1"/>
</dbReference>
<evidence type="ECO:0000313" key="3">
    <source>
        <dbReference type="EMBL" id="MBE8716332.1"/>
    </source>
</evidence>
<proteinExistence type="predicted"/>
<accession>A0A928V108</accession>
<dbReference type="InterPro" id="IPR032623">
    <property type="entry name" value="FecR_N"/>
</dbReference>
<comment type="caution">
    <text evidence="3">The sequence shown here is derived from an EMBL/GenBank/DDBJ whole genome shotgun (WGS) entry which is preliminary data.</text>
</comment>
<evidence type="ECO:0000259" key="2">
    <source>
        <dbReference type="Pfam" id="PF16220"/>
    </source>
</evidence>
<reference evidence="3" key="1">
    <citation type="submission" date="2018-07" db="EMBL/GenBank/DDBJ databases">
        <title>Genome assembly of strain Ka43.</title>
        <authorList>
            <person name="Kukolya J."/>
            <person name="Nagy I."/>
            <person name="Horvath B."/>
            <person name="Toth A."/>
        </authorList>
    </citation>
    <scope>NUCLEOTIDE SEQUENCE</scope>
    <source>
        <strain evidence="3">KB43</strain>
    </source>
</reference>
<organism evidence="3 4">
    <name type="scientific">Cellvibrio polysaccharolyticus</name>
    <dbReference type="NCBI Taxonomy" id="2082724"/>
    <lineage>
        <taxon>Bacteria</taxon>
        <taxon>Pseudomonadati</taxon>
        <taxon>Pseudomonadota</taxon>
        <taxon>Gammaproteobacteria</taxon>
        <taxon>Cellvibrionales</taxon>
        <taxon>Cellvibrionaceae</taxon>
        <taxon>Cellvibrio</taxon>
    </lineage>
</organism>
<dbReference type="PANTHER" id="PTHR30273:SF2">
    <property type="entry name" value="PROTEIN FECR"/>
    <property type="match status" value="1"/>
</dbReference>
<dbReference type="InterPro" id="IPR006860">
    <property type="entry name" value="FecR"/>
</dbReference>
<evidence type="ECO:0000313" key="4">
    <source>
        <dbReference type="Proteomes" id="UP000652567"/>
    </source>
</evidence>
<feature type="domain" description="FecR protein" evidence="1">
    <location>
        <begin position="110"/>
        <end position="202"/>
    </location>
</feature>
<sequence length="318" mass="35425">MEQAASWYALLRSGEATGKEREAWQTWLHDREDNRHAWGYVEAVSQRFSPIQTTAAPRQAADSIWSANTRTLQRRRVLTSIATLAGAGLLGWGSWQHTSLPVIARSWRADHRTATGERREVTLTDNTHVWLNTATAISENFDDRQRRLQLITGEILVDTASDTARRFVVDAPYARLTALGTRFTVHMDTSSTLLAVFEGAVEVKHAKGSRSLVEAGQQIRFDASGTGKLEPADSAREAWSRGLLVAQDIPLAQLVKELRRYRHGHLGVAPEIADLRVFGSFPLDDPNAALDLLAYALPVRIQRTLPWWTSLEVAAPTE</sequence>
<dbReference type="PIRSF" id="PIRSF018266">
    <property type="entry name" value="FecR"/>
    <property type="match status" value="1"/>
</dbReference>
<keyword evidence="4" id="KW-1185">Reference proteome</keyword>